<evidence type="ECO:0000256" key="6">
    <source>
        <dbReference type="ARBA" id="ARBA00022989"/>
    </source>
</evidence>
<dbReference type="PANTHER" id="PTHR42718:SF9">
    <property type="entry name" value="MAJOR FACILITATOR SUPERFAMILY MULTIDRUG TRANSPORTER MFSC"/>
    <property type="match status" value="1"/>
</dbReference>
<evidence type="ECO:0000256" key="5">
    <source>
        <dbReference type="ARBA" id="ARBA00022692"/>
    </source>
</evidence>
<evidence type="ECO:0000313" key="11">
    <source>
        <dbReference type="Proteomes" id="UP001596022"/>
    </source>
</evidence>
<evidence type="ECO:0000256" key="8">
    <source>
        <dbReference type="SAM" id="Phobius"/>
    </source>
</evidence>
<comment type="similarity">
    <text evidence="2">Belongs to the major facilitator superfamily. EmrB family.</text>
</comment>
<feature type="transmembrane region" description="Helical" evidence="8">
    <location>
        <begin position="85"/>
        <end position="103"/>
    </location>
</feature>
<keyword evidence="11" id="KW-1185">Reference proteome</keyword>
<evidence type="ECO:0000313" key="10">
    <source>
        <dbReference type="EMBL" id="MFC4618955.1"/>
    </source>
</evidence>
<dbReference type="InterPro" id="IPR036259">
    <property type="entry name" value="MFS_trans_sf"/>
</dbReference>
<feature type="transmembrane region" description="Helical" evidence="8">
    <location>
        <begin position="20"/>
        <end position="44"/>
    </location>
</feature>
<dbReference type="NCBIfam" id="TIGR00711">
    <property type="entry name" value="efflux_EmrB"/>
    <property type="match status" value="1"/>
</dbReference>
<protein>
    <submittedName>
        <fullName evidence="10">DHA2 family efflux MFS transporter permease subunit</fullName>
    </submittedName>
</protein>
<keyword evidence="5 8" id="KW-0812">Transmembrane</keyword>
<dbReference type="InterPro" id="IPR020846">
    <property type="entry name" value="MFS_dom"/>
</dbReference>
<accession>A0ABV9GQN3</accession>
<evidence type="ECO:0000256" key="3">
    <source>
        <dbReference type="ARBA" id="ARBA00022448"/>
    </source>
</evidence>
<feature type="transmembrane region" description="Helical" evidence="8">
    <location>
        <begin position="236"/>
        <end position="256"/>
    </location>
</feature>
<feature type="transmembrane region" description="Helical" evidence="8">
    <location>
        <begin position="276"/>
        <end position="299"/>
    </location>
</feature>
<sequence>MSQNDASKEKLDSDILKMALILVVGALAPLFDTTIVTVGIHTIGHDLQSSVSTTQWVTTGYLLALGIVVPISGWILKRFGGKRTWMFALVLFLMGSMLSGLAWNMGSLIFFRVLQGIGGGLIMPTAQNLIVQAAGGEKLGRTIAVIGLPTVLGPILGPVLGGFIVHFLNWRWMFYVNVPICLAALILAWLGLPKDKPEHHKNPFDLIGFVLISPALVAIIYGLTQMGTSNHFLNTTATIYLAIGVLLLLIFIVYALKKAANPIIDLRLFQFRSFSIAFILMFLSGLSLYGAMLILPLYFQQVSGASVLMSGVLLIPQGIGSLLSRFLAGKLTDIIGGRLVAVVGIVMTALGTLPFVLAGPHASYLFLAIALIVRGAGLSSVMIPIMTTAYKGLSKEQIPHASSTTRIIQQIGGAFGAAVFAAILGNQLTHSSVINMSVEASAFRYTFFWSLVFILPALILAIFLPGNKSNTQLAHERTMRM</sequence>
<dbReference type="PRINTS" id="PR01036">
    <property type="entry name" value="TCRTETB"/>
</dbReference>
<dbReference type="Gene3D" id="1.20.1720.10">
    <property type="entry name" value="Multidrug resistance protein D"/>
    <property type="match status" value="1"/>
</dbReference>
<dbReference type="PROSITE" id="PS50850">
    <property type="entry name" value="MFS"/>
    <property type="match status" value="1"/>
</dbReference>
<feature type="transmembrane region" description="Helical" evidence="8">
    <location>
        <begin position="305"/>
        <end position="327"/>
    </location>
</feature>
<organism evidence="10 11">
    <name type="scientific">Camelliibacillus cellulosilyticus</name>
    <dbReference type="NCBI Taxonomy" id="2174486"/>
    <lineage>
        <taxon>Bacteria</taxon>
        <taxon>Bacillati</taxon>
        <taxon>Bacillota</taxon>
        <taxon>Bacilli</taxon>
        <taxon>Bacillales</taxon>
        <taxon>Sporolactobacillaceae</taxon>
        <taxon>Camelliibacillus</taxon>
    </lineage>
</organism>
<feature type="transmembrane region" description="Helical" evidence="8">
    <location>
        <begin position="364"/>
        <end position="386"/>
    </location>
</feature>
<feature type="transmembrane region" description="Helical" evidence="8">
    <location>
        <begin position="109"/>
        <end position="131"/>
    </location>
</feature>
<evidence type="ECO:0000256" key="2">
    <source>
        <dbReference type="ARBA" id="ARBA00008537"/>
    </source>
</evidence>
<dbReference type="Proteomes" id="UP001596022">
    <property type="component" value="Unassembled WGS sequence"/>
</dbReference>
<dbReference type="RefSeq" id="WP_376846054.1">
    <property type="nucleotide sequence ID" value="NZ_JBHSFW010000004.1"/>
</dbReference>
<feature type="transmembrane region" description="Helical" evidence="8">
    <location>
        <begin position="143"/>
        <end position="166"/>
    </location>
</feature>
<proteinExistence type="inferred from homology"/>
<gene>
    <name evidence="10" type="ORF">ACFO4N_09465</name>
</gene>
<feature type="domain" description="Major facilitator superfamily (MFS) profile" evidence="9">
    <location>
        <begin position="18"/>
        <end position="468"/>
    </location>
</feature>
<feature type="transmembrane region" description="Helical" evidence="8">
    <location>
        <begin position="204"/>
        <end position="224"/>
    </location>
</feature>
<evidence type="ECO:0000256" key="7">
    <source>
        <dbReference type="ARBA" id="ARBA00023136"/>
    </source>
</evidence>
<keyword evidence="6 8" id="KW-1133">Transmembrane helix</keyword>
<dbReference type="CDD" id="cd17503">
    <property type="entry name" value="MFS_LmrB_MDR_like"/>
    <property type="match status" value="1"/>
</dbReference>
<dbReference type="SUPFAM" id="SSF103473">
    <property type="entry name" value="MFS general substrate transporter"/>
    <property type="match status" value="1"/>
</dbReference>
<feature type="transmembrane region" description="Helical" evidence="8">
    <location>
        <begin position="445"/>
        <end position="464"/>
    </location>
</feature>
<reference evidence="11" key="1">
    <citation type="journal article" date="2019" name="Int. J. Syst. Evol. Microbiol.">
        <title>The Global Catalogue of Microorganisms (GCM) 10K type strain sequencing project: providing services to taxonomists for standard genome sequencing and annotation.</title>
        <authorList>
            <consortium name="The Broad Institute Genomics Platform"/>
            <consortium name="The Broad Institute Genome Sequencing Center for Infectious Disease"/>
            <person name="Wu L."/>
            <person name="Ma J."/>
        </authorList>
    </citation>
    <scope>NUCLEOTIDE SEQUENCE [LARGE SCALE GENOMIC DNA]</scope>
    <source>
        <strain evidence="11">CGMCC 1.16306</strain>
    </source>
</reference>
<dbReference type="Gene3D" id="1.20.1250.20">
    <property type="entry name" value="MFS general substrate transporter like domains"/>
    <property type="match status" value="1"/>
</dbReference>
<dbReference type="InterPro" id="IPR004638">
    <property type="entry name" value="EmrB-like"/>
</dbReference>
<feature type="transmembrane region" description="Helical" evidence="8">
    <location>
        <begin position="407"/>
        <end position="425"/>
    </location>
</feature>
<comment type="caution">
    <text evidence="10">The sequence shown here is derived from an EMBL/GenBank/DDBJ whole genome shotgun (WGS) entry which is preliminary data.</text>
</comment>
<comment type="subcellular location">
    <subcellularLocation>
        <location evidence="1">Cell membrane</location>
        <topology evidence="1">Multi-pass membrane protein</topology>
    </subcellularLocation>
</comment>
<feature type="transmembrane region" description="Helical" evidence="8">
    <location>
        <begin position="172"/>
        <end position="192"/>
    </location>
</feature>
<dbReference type="Pfam" id="PF07690">
    <property type="entry name" value="MFS_1"/>
    <property type="match status" value="1"/>
</dbReference>
<dbReference type="EMBL" id="JBHSFW010000004">
    <property type="protein sequence ID" value="MFC4618955.1"/>
    <property type="molecule type" value="Genomic_DNA"/>
</dbReference>
<evidence type="ECO:0000256" key="4">
    <source>
        <dbReference type="ARBA" id="ARBA00022475"/>
    </source>
</evidence>
<name>A0ABV9GQN3_9BACL</name>
<keyword evidence="4" id="KW-1003">Cell membrane</keyword>
<feature type="transmembrane region" description="Helical" evidence="8">
    <location>
        <begin position="56"/>
        <end position="76"/>
    </location>
</feature>
<keyword evidence="3" id="KW-0813">Transport</keyword>
<evidence type="ECO:0000256" key="1">
    <source>
        <dbReference type="ARBA" id="ARBA00004651"/>
    </source>
</evidence>
<keyword evidence="7 8" id="KW-0472">Membrane</keyword>
<feature type="transmembrane region" description="Helical" evidence="8">
    <location>
        <begin position="339"/>
        <end position="358"/>
    </location>
</feature>
<dbReference type="InterPro" id="IPR011701">
    <property type="entry name" value="MFS"/>
</dbReference>
<evidence type="ECO:0000259" key="9">
    <source>
        <dbReference type="PROSITE" id="PS50850"/>
    </source>
</evidence>
<dbReference type="PANTHER" id="PTHR42718">
    <property type="entry name" value="MAJOR FACILITATOR SUPERFAMILY MULTIDRUG TRANSPORTER MFSC"/>
    <property type="match status" value="1"/>
</dbReference>